<organism evidence="2 3">
    <name type="scientific">Athelia psychrophila</name>
    <dbReference type="NCBI Taxonomy" id="1759441"/>
    <lineage>
        <taxon>Eukaryota</taxon>
        <taxon>Fungi</taxon>
        <taxon>Dikarya</taxon>
        <taxon>Basidiomycota</taxon>
        <taxon>Agaricomycotina</taxon>
        <taxon>Agaricomycetes</taxon>
        <taxon>Agaricomycetidae</taxon>
        <taxon>Atheliales</taxon>
        <taxon>Atheliaceae</taxon>
        <taxon>Athelia</taxon>
    </lineage>
</organism>
<keyword evidence="3" id="KW-1185">Reference proteome</keyword>
<dbReference type="GO" id="GO:0005524">
    <property type="term" value="F:ATP binding"/>
    <property type="evidence" value="ECO:0007669"/>
    <property type="project" value="InterPro"/>
</dbReference>
<dbReference type="GO" id="GO:0043235">
    <property type="term" value="C:receptor complex"/>
    <property type="evidence" value="ECO:0007669"/>
    <property type="project" value="TreeGrafter"/>
</dbReference>
<reference evidence="2 3" key="1">
    <citation type="journal article" date="2016" name="Mol. Biol. Evol.">
        <title>Comparative Genomics of Early-Diverging Mushroom-Forming Fungi Provides Insights into the Origins of Lignocellulose Decay Capabilities.</title>
        <authorList>
            <person name="Nagy L.G."/>
            <person name="Riley R."/>
            <person name="Tritt A."/>
            <person name="Adam C."/>
            <person name="Daum C."/>
            <person name="Floudas D."/>
            <person name="Sun H."/>
            <person name="Yadav J.S."/>
            <person name="Pangilinan J."/>
            <person name="Larsson K.H."/>
            <person name="Matsuura K."/>
            <person name="Barry K."/>
            <person name="Labutti K."/>
            <person name="Kuo R."/>
            <person name="Ohm R.A."/>
            <person name="Bhattacharya S.S."/>
            <person name="Shirouzu T."/>
            <person name="Yoshinaga Y."/>
            <person name="Martin F.M."/>
            <person name="Grigoriev I.V."/>
            <person name="Hibbett D.S."/>
        </authorList>
    </citation>
    <scope>NUCLEOTIDE SEQUENCE [LARGE SCALE GENOMIC DNA]</scope>
    <source>
        <strain evidence="2 3">CBS 109695</strain>
    </source>
</reference>
<dbReference type="PANTHER" id="PTHR24416">
    <property type="entry name" value="TYROSINE-PROTEIN KINASE RECEPTOR"/>
    <property type="match status" value="1"/>
</dbReference>
<dbReference type="Pfam" id="PF07714">
    <property type="entry name" value="PK_Tyr_Ser-Thr"/>
    <property type="match status" value="1"/>
</dbReference>
<dbReference type="Proteomes" id="UP000076532">
    <property type="component" value="Unassembled WGS sequence"/>
</dbReference>
<proteinExistence type="predicted"/>
<dbReference type="InterPro" id="IPR000719">
    <property type="entry name" value="Prot_kinase_dom"/>
</dbReference>
<dbReference type="STRING" id="436010.A0A166DG15"/>
<dbReference type="AlphaFoldDB" id="A0A166DG15"/>
<dbReference type="InterPro" id="IPR001245">
    <property type="entry name" value="Ser-Thr/Tyr_kinase_cat_dom"/>
</dbReference>
<gene>
    <name evidence="2" type="ORF">FIBSPDRAFT_868052</name>
</gene>
<dbReference type="GO" id="GO:0005886">
    <property type="term" value="C:plasma membrane"/>
    <property type="evidence" value="ECO:0007669"/>
    <property type="project" value="TreeGrafter"/>
</dbReference>
<dbReference type="InterPro" id="IPR011009">
    <property type="entry name" value="Kinase-like_dom_sf"/>
</dbReference>
<evidence type="ECO:0000259" key="1">
    <source>
        <dbReference type="PROSITE" id="PS50011"/>
    </source>
</evidence>
<sequence>MLLSCPASLTVKCVHCGDTKTASDLLQIASTSYADVFRGSTATCEHAGAYSLVFAKTFRIPPINKSDGNTKTIFDIIGDLSARVMSNEIIAPMPLGSITLGNMTIPAIVTPFYERGNVSVYVRQHPDVDKKELAWQIAVELEYVHSVGVIHGNLCVENVMITGTGKARIMDIGVDSLRRDMAIDGRCRVPSKWMYKASEELELGVRSTETDVHSFASTIYLIYTGQPMFPLRSASRWAHHLRQLIECGHIGIFGAHKPSGMGEDVWMLVSDCWARDPSSRVRLKHGSPLYKLVICLGC</sequence>
<dbReference type="OrthoDB" id="5966500at2759"/>
<name>A0A166DG15_9AGAM</name>
<feature type="domain" description="Protein kinase" evidence="1">
    <location>
        <begin position="22"/>
        <end position="290"/>
    </location>
</feature>
<dbReference type="SUPFAM" id="SSF56112">
    <property type="entry name" value="Protein kinase-like (PK-like)"/>
    <property type="match status" value="1"/>
</dbReference>
<accession>A0A166DG15</accession>
<protein>
    <submittedName>
        <fullName evidence="2">Kinase-like protein</fullName>
    </submittedName>
</protein>
<dbReference type="GO" id="GO:0004714">
    <property type="term" value="F:transmembrane receptor protein tyrosine kinase activity"/>
    <property type="evidence" value="ECO:0007669"/>
    <property type="project" value="TreeGrafter"/>
</dbReference>
<dbReference type="InterPro" id="IPR050122">
    <property type="entry name" value="RTK"/>
</dbReference>
<evidence type="ECO:0000313" key="2">
    <source>
        <dbReference type="EMBL" id="KZP14664.1"/>
    </source>
</evidence>
<dbReference type="GO" id="GO:0007169">
    <property type="term" value="P:cell surface receptor protein tyrosine kinase signaling pathway"/>
    <property type="evidence" value="ECO:0007669"/>
    <property type="project" value="TreeGrafter"/>
</dbReference>
<dbReference type="PANTHER" id="PTHR24416:SF611">
    <property type="entry name" value="TYROSINE-PROTEIN KINASE TRANSMEMBRANE RECEPTOR ROR"/>
    <property type="match status" value="1"/>
</dbReference>
<dbReference type="EMBL" id="KV417614">
    <property type="protein sequence ID" value="KZP14664.1"/>
    <property type="molecule type" value="Genomic_DNA"/>
</dbReference>
<evidence type="ECO:0000313" key="3">
    <source>
        <dbReference type="Proteomes" id="UP000076532"/>
    </source>
</evidence>
<dbReference type="Gene3D" id="1.10.510.10">
    <property type="entry name" value="Transferase(Phosphotransferase) domain 1"/>
    <property type="match status" value="1"/>
</dbReference>
<dbReference type="PROSITE" id="PS50011">
    <property type="entry name" value="PROTEIN_KINASE_DOM"/>
    <property type="match status" value="1"/>
</dbReference>